<gene>
    <name evidence="1" type="ordered locus">ANT_02570</name>
</gene>
<dbReference type="EMBL" id="AP012029">
    <property type="protein sequence ID" value="BAJ62291.1"/>
    <property type="molecule type" value="Genomic_DNA"/>
</dbReference>
<organism evidence="1 2">
    <name type="scientific">Anaerolinea thermophila (strain DSM 14523 / JCM 11388 / NBRC 100420 / UNI-1)</name>
    <dbReference type="NCBI Taxonomy" id="926569"/>
    <lineage>
        <taxon>Bacteria</taxon>
        <taxon>Bacillati</taxon>
        <taxon>Chloroflexota</taxon>
        <taxon>Anaerolineae</taxon>
        <taxon>Anaerolineales</taxon>
        <taxon>Anaerolineaceae</taxon>
        <taxon>Anaerolinea</taxon>
    </lineage>
</organism>
<dbReference type="KEGG" id="atm:ANT_02570"/>
<sequence>MYMILLVLDDPNLLDEVLQAWHDAGVFPLSVIESTGIHRRKKRVPMRYVFDEGVELEGHVTLYGIAPSLEKVQTCLKACEEITGDLDLPSTGVFAAWQIEAFHGLSEEDTLP</sequence>
<evidence type="ECO:0000313" key="2">
    <source>
        <dbReference type="Proteomes" id="UP000008922"/>
    </source>
</evidence>
<dbReference type="HOGENOM" id="CLU_155828_0_0_0"/>
<keyword evidence="2" id="KW-1185">Reference proteome</keyword>
<proteinExistence type="predicted"/>
<dbReference type="Proteomes" id="UP000008922">
    <property type="component" value="Chromosome"/>
</dbReference>
<dbReference type="InterPro" id="IPR011322">
    <property type="entry name" value="N-reg_PII-like_a/b"/>
</dbReference>
<dbReference type="AlphaFoldDB" id="E8MZV6"/>
<dbReference type="InParanoid" id="E8MZV6"/>
<accession>E8MZV6</accession>
<evidence type="ECO:0000313" key="1">
    <source>
        <dbReference type="EMBL" id="BAJ62291.1"/>
    </source>
</evidence>
<evidence type="ECO:0008006" key="3">
    <source>
        <dbReference type="Google" id="ProtNLM"/>
    </source>
</evidence>
<dbReference type="STRING" id="926569.ANT_02570"/>
<reference evidence="1 2" key="1">
    <citation type="submission" date="2010-12" db="EMBL/GenBank/DDBJ databases">
        <title>Whole genome sequence of Anaerolinea thermophila UNI-1.</title>
        <authorList>
            <person name="Narita-Yamada S."/>
            <person name="Kishi E."/>
            <person name="Watanabe Y."/>
            <person name="Takasaki K."/>
            <person name="Ankai A."/>
            <person name="Oguchi A."/>
            <person name="Fukui S."/>
            <person name="Takahashi M."/>
            <person name="Yashiro I."/>
            <person name="Hosoyama A."/>
            <person name="Sekiguchi Y."/>
            <person name="Hanada S."/>
            <person name="Fujita N."/>
        </authorList>
    </citation>
    <scope>NUCLEOTIDE SEQUENCE [LARGE SCALE GENOMIC DNA]</scope>
    <source>
        <strain evidence="2">DSM 14523 / JCM 11388 / NBRC 100420 / UNI-1</strain>
    </source>
</reference>
<name>E8MZV6_ANATU</name>
<protein>
    <recommendedName>
        <fullName evidence="3">Nitrogen regulatory protein P-II</fullName>
    </recommendedName>
</protein>
<dbReference type="SUPFAM" id="SSF54913">
    <property type="entry name" value="GlnB-like"/>
    <property type="match status" value="1"/>
</dbReference>